<gene>
    <name evidence="10" type="ORF">A5634_08990</name>
</gene>
<evidence type="ECO:0000256" key="8">
    <source>
        <dbReference type="SAM" id="SignalP"/>
    </source>
</evidence>
<keyword evidence="3" id="KW-0677">Repeat</keyword>
<dbReference type="AlphaFoldDB" id="A0A1A3NIE9"/>
<dbReference type="InterPro" id="IPR010618">
    <property type="entry name" value="RPF"/>
</dbReference>
<feature type="compositionally biased region" description="Pro residues" evidence="7">
    <location>
        <begin position="187"/>
        <end position="207"/>
    </location>
</feature>
<name>A0A1A3NIE9_MYCAS</name>
<evidence type="ECO:0000259" key="9">
    <source>
        <dbReference type="Pfam" id="PF06737"/>
    </source>
</evidence>
<keyword evidence="5" id="KW-0843">Virulence</keyword>
<dbReference type="OrthoDB" id="1404170at2"/>
<proteinExistence type="inferred from homology"/>
<dbReference type="FunFam" id="1.10.530.10:FF:000029">
    <property type="entry name" value="Resuscitation-promoting factor RpfA"/>
    <property type="match status" value="1"/>
</dbReference>
<dbReference type="Gene3D" id="1.10.530.10">
    <property type="match status" value="1"/>
</dbReference>
<dbReference type="CDD" id="cd13925">
    <property type="entry name" value="RPF"/>
    <property type="match status" value="1"/>
</dbReference>
<dbReference type="EMBL" id="LZLS01000195">
    <property type="protein sequence ID" value="OBK21928.1"/>
    <property type="molecule type" value="Genomic_DNA"/>
</dbReference>
<comment type="caution">
    <text evidence="10">The sequence shown here is derived from an EMBL/GenBank/DDBJ whole genome shotgun (WGS) entry which is preliminary data.</text>
</comment>
<sequence length="350" mass="34220">TSSVSVAKIAFTGAVLGGGGIAMAGQAAAATDAEWDAVARCESGGNWAINTGNGFYGGVQFAAGTWSSHGGGEFAPSAQLASKDQQIAIAERVLATQGRGAWPVCGTGLSGPSPRNVLPEPAAFNQPVDAPEVNGEAIPDLPPPVEVPAPEVQMAGNDLSLAPAPADLPPAPADLPPAPAELAPAPADLPPAPADLPPAPADLPPAPAELAPAPADLPPAPADLPPAPADLPPAPADLAPAPGDLPPAPADLPPAPGDLPPAPADLAPAPGDLPPAPADLPAPAPAVVETGFLPEPQPADVPAPAPADVAEPAGPVEIHQVASVGYTRQLWQAIVDQNVAGNDALDALVS</sequence>
<keyword evidence="2 8" id="KW-0732">Signal</keyword>
<feature type="compositionally biased region" description="Pro residues" evidence="7">
    <location>
        <begin position="295"/>
        <end position="305"/>
    </location>
</feature>
<dbReference type="InterPro" id="IPR023346">
    <property type="entry name" value="Lysozyme-like_dom_sf"/>
</dbReference>
<dbReference type="GO" id="GO:0005576">
    <property type="term" value="C:extracellular region"/>
    <property type="evidence" value="ECO:0007669"/>
    <property type="project" value="UniProtKB-ARBA"/>
</dbReference>
<comment type="similarity">
    <text evidence="1">Belongs to the transglycosylase family. Rpf subfamily.</text>
</comment>
<feature type="compositionally biased region" description="Pro residues" evidence="7">
    <location>
        <begin position="243"/>
        <end position="263"/>
    </location>
</feature>
<reference evidence="10 11" key="1">
    <citation type="submission" date="2016-06" db="EMBL/GenBank/DDBJ databases">
        <authorList>
            <person name="Kjaerup R.B."/>
            <person name="Dalgaard T.S."/>
            <person name="Juul-Madsen H.R."/>
        </authorList>
    </citation>
    <scope>NUCLEOTIDE SEQUENCE [LARGE SCALE GENOMIC DNA]</scope>
    <source>
        <strain evidence="10 11">1165133.8</strain>
    </source>
</reference>
<feature type="compositionally biased region" description="Pro residues" evidence="7">
    <location>
        <begin position="215"/>
        <end position="235"/>
    </location>
</feature>
<dbReference type="GO" id="GO:0010629">
    <property type="term" value="P:negative regulation of gene expression"/>
    <property type="evidence" value="ECO:0007669"/>
    <property type="project" value="UniProtKB-ARBA"/>
</dbReference>
<evidence type="ECO:0000256" key="5">
    <source>
        <dbReference type="ARBA" id="ARBA00023026"/>
    </source>
</evidence>
<evidence type="ECO:0000313" key="10">
    <source>
        <dbReference type="EMBL" id="OBK21928.1"/>
    </source>
</evidence>
<evidence type="ECO:0000256" key="2">
    <source>
        <dbReference type="ARBA" id="ARBA00022729"/>
    </source>
</evidence>
<dbReference type="GO" id="GO:0009372">
    <property type="term" value="P:quorum sensing"/>
    <property type="evidence" value="ECO:0007669"/>
    <property type="project" value="UniProtKB-ARBA"/>
</dbReference>
<evidence type="ECO:0000313" key="11">
    <source>
        <dbReference type="Proteomes" id="UP000093928"/>
    </source>
</evidence>
<feature type="domain" description="Resuscitation-promoting factor core lysozyme-like" evidence="9">
    <location>
        <begin position="29"/>
        <end position="105"/>
    </location>
</feature>
<organism evidence="10 11">
    <name type="scientific">Mycobacterium asiaticum</name>
    <dbReference type="NCBI Taxonomy" id="1790"/>
    <lineage>
        <taxon>Bacteria</taxon>
        <taxon>Bacillati</taxon>
        <taxon>Actinomycetota</taxon>
        <taxon>Actinomycetes</taxon>
        <taxon>Mycobacteriales</taxon>
        <taxon>Mycobacteriaceae</taxon>
        <taxon>Mycobacterium</taxon>
    </lineage>
</organism>
<feature type="non-terminal residue" evidence="10">
    <location>
        <position position="1"/>
    </location>
</feature>
<feature type="signal peptide" evidence="8">
    <location>
        <begin position="1"/>
        <end position="29"/>
    </location>
</feature>
<feature type="compositionally biased region" description="Pro residues" evidence="7">
    <location>
        <begin position="166"/>
        <end position="179"/>
    </location>
</feature>
<feature type="compositionally biased region" description="Pro residues" evidence="7">
    <location>
        <begin position="271"/>
        <end position="284"/>
    </location>
</feature>
<protein>
    <recommendedName>
        <fullName evidence="6">Resuscitation-promoting factor RpfA</fullName>
    </recommendedName>
</protein>
<feature type="region of interest" description="Disordered" evidence="7">
    <location>
        <begin position="116"/>
        <end position="311"/>
    </location>
</feature>
<accession>A0A1A3NIE9</accession>
<dbReference type="RefSeq" id="WP_065146244.1">
    <property type="nucleotide sequence ID" value="NZ_LZLS01000195.1"/>
</dbReference>
<keyword evidence="4" id="KW-0378">Hydrolase</keyword>
<evidence type="ECO:0000256" key="7">
    <source>
        <dbReference type="SAM" id="MobiDB-lite"/>
    </source>
</evidence>
<evidence type="ECO:0000256" key="6">
    <source>
        <dbReference type="ARBA" id="ARBA00070624"/>
    </source>
</evidence>
<feature type="chain" id="PRO_5008327095" description="Resuscitation-promoting factor RpfA" evidence="8">
    <location>
        <begin position="30"/>
        <end position="350"/>
    </location>
</feature>
<dbReference type="GO" id="GO:0016787">
    <property type="term" value="F:hydrolase activity"/>
    <property type="evidence" value="ECO:0007669"/>
    <property type="project" value="UniProtKB-KW"/>
</dbReference>
<evidence type="ECO:0000256" key="3">
    <source>
        <dbReference type="ARBA" id="ARBA00022737"/>
    </source>
</evidence>
<dbReference type="GO" id="GO:0042127">
    <property type="term" value="P:regulation of cell population proliferation"/>
    <property type="evidence" value="ECO:0007669"/>
    <property type="project" value="UniProtKB-ARBA"/>
</dbReference>
<dbReference type="Proteomes" id="UP000093928">
    <property type="component" value="Unassembled WGS sequence"/>
</dbReference>
<evidence type="ECO:0000256" key="1">
    <source>
        <dbReference type="ARBA" id="ARBA00010830"/>
    </source>
</evidence>
<evidence type="ECO:0000256" key="4">
    <source>
        <dbReference type="ARBA" id="ARBA00022801"/>
    </source>
</evidence>
<dbReference type="SUPFAM" id="SSF53955">
    <property type="entry name" value="Lysozyme-like"/>
    <property type="match status" value="1"/>
</dbReference>
<dbReference type="Pfam" id="PF06737">
    <property type="entry name" value="Transglycosylas"/>
    <property type="match status" value="1"/>
</dbReference>